<dbReference type="EMBL" id="WNWQ01000527">
    <property type="protein sequence ID" value="KAE9966479.1"/>
    <property type="molecule type" value="Genomic_DNA"/>
</dbReference>
<dbReference type="Proteomes" id="UP000490939">
    <property type="component" value="Unassembled WGS sequence"/>
</dbReference>
<feature type="active site" description="Tele-phosphohistidine intermediate" evidence="2">
    <location>
        <position position="8"/>
    </location>
</feature>
<evidence type="ECO:0000313" key="8">
    <source>
        <dbReference type="Proteomes" id="UP000433883"/>
    </source>
</evidence>
<name>A0A8H3UAG2_VENIN</name>
<evidence type="ECO:0000313" key="6">
    <source>
        <dbReference type="EMBL" id="KAE9975090.1"/>
    </source>
</evidence>
<proteinExistence type="predicted"/>
<evidence type="ECO:0008006" key="11">
    <source>
        <dbReference type="Google" id="ProtNLM"/>
    </source>
</evidence>
<dbReference type="Proteomes" id="UP000433883">
    <property type="component" value="Unassembled WGS sequence"/>
</dbReference>
<feature type="region of interest" description="Disordered" evidence="4">
    <location>
        <begin position="297"/>
        <end position="324"/>
    </location>
</feature>
<dbReference type="EMBL" id="WNWS01000109">
    <property type="protein sequence ID" value="KAE9980006.1"/>
    <property type="molecule type" value="Genomic_DNA"/>
</dbReference>
<feature type="active site" description="Proton donor/acceptor" evidence="2">
    <location>
        <position position="85"/>
    </location>
</feature>
<dbReference type="Proteomes" id="UP000447873">
    <property type="component" value="Unassembled WGS sequence"/>
</dbReference>
<dbReference type="InterPro" id="IPR051695">
    <property type="entry name" value="Phosphoglycerate_Mutase"/>
</dbReference>
<evidence type="ECO:0000256" key="1">
    <source>
        <dbReference type="ARBA" id="ARBA00022801"/>
    </source>
</evidence>
<dbReference type="InterPro" id="IPR001345">
    <property type="entry name" value="PG/BPGM_mutase_AS"/>
</dbReference>
<dbReference type="CDD" id="cd07067">
    <property type="entry name" value="HP_PGM_like"/>
    <property type="match status" value="1"/>
</dbReference>
<evidence type="ECO:0000313" key="9">
    <source>
        <dbReference type="Proteomes" id="UP000447873"/>
    </source>
</evidence>
<dbReference type="PROSITE" id="PS00175">
    <property type="entry name" value="PG_MUTASE"/>
    <property type="match status" value="1"/>
</dbReference>
<dbReference type="GO" id="GO:0005829">
    <property type="term" value="C:cytosol"/>
    <property type="evidence" value="ECO:0007669"/>
    <property type="project" value="TreeGrafter"/>
</dbReference>
<sequence length="324" mass="35832">MRLFLIRHGETVDNVAGLYAGSRDSDLTNHGYLQATRLGEHFKSEAVRFTHIFSSQLKRAIKTAELIRDAQPTSVDIRQTPLIMEQDFGFYEGKPIFARPLKRGSISGKEAHRALHKDDPGFVDVESKETMALRAESFLDEHLLPIMEEDSGIAVVSHGIMLSALWRRLLQRLPAKSVTIHPEVTAMHGPLDLERPGGWSNTGYLELDMRLGASPATADVPLASTDAIVEASLPEEGTVVLVTPSVVDNLTVQVNEPPKGTMYVPVADSTASKHSFTAWTTMICAVNQKAHLNNLKRTRGGVGSSRHDEKQKSINSFFKKQKRE</sequence>
<dbReference type="AlphaFoldDB" id="A0A8H3UAG2"/>
<accession>A0A8H3UAG2</accession>
<keyword evidence="1" id="KW-0378">Hydrolase</keyword>
<dbReference type="PANTHER" id="PTHR46517:SF1">
    <property type="entry name" value="FRUCTOSE-2,6-BISPHOSPHATASE TIGAR"/>
    <property type="match status" value="1"/>
</dbReference>
<evidence type="ECO:0000256" key="3">
    <source>
        <dbReference type="PIRSR" id="PIRSR613078-2"/>
    </source>
</evidence>
<dbReference type="Gene3D" id="3.40.50.1240">
    <property type="entry name" value="Phosphoglycerate mutase-like"/>
    <property type="match status" value="1"/>
</dbReference>
<gene>
    <name evidence="5" type="ORF">BLS_006965</name>
    <name evidence="6" type="ORF">EG327_008554</name>
    <name evidence="7" type="ORF">EG328_000501</name>
</gene>
<dbReference type="PANTHER" id="PTHR46517">
    <property type="entry name" value="FRUCTOSE-2,6-BISPHOSPHATASE TIGAR"/>
    <property type="match status" value="1"/>
</dbReference>
<dbReference type="GO" id="GO:0045820">
    <property type="term" value="P:negative regulation of glycolytic process"/>
    <property type="evidence" value="ECO:0007669"/>
    <property type="project" value="TreeGrafter"/>
</dbReference>
<reference evidence="5 8" key="1">
    <citation type="submission" date="2019-11" db="EMBL/GenBank/DDBJ databases">
        <title>Venturia inaequalis Genome Resource.</title>
        <authorList>
            <person name="Lichtner F.J."/>
        </authorList>
    </citation>
    <scope>NUCLEOTIDE SEQUENCE [LARGE SCALE GENOMIC DNA]</scope>
    <source>
        <strain evidence="7 9">120213</strain>
        <strain evidence="5">Bline_iso_100314</strain>
        <strain evidence="6 10">DMI_063113</strain>
    </source>
</reference>
<evidence type="ECO:0000313" key="10">
    <source>
        <dbReference type="Proteomes" id="UP000490939"/>
    </source>
</evidence>
<dbReference type="GO" id="GO:0004331">
    <property type="term" value="F:fructose-2,6-bisphosphate 2-phosphatase activity"/>
    <property type="evidence" value="ECO:0007669"/>
    <property type="project" value="TreeGrafter"/>
</dbReference>
<dbReference type="InterPro" id="IPR013078">
    <property type="entry name" value="His_Pase_superF_clade-1"/>
</dbReference>
<feature type="binding site" evidence="3">
    <location>
        <begin position="7"/>
        <end position="14"/>
    </location>
    <ligand>
        <name>substrate</name>
    </ligand>
</feature>
<dbReference type="OrthoDB" id="354304at2759"/>
<protein>
    <recommendedName>
        <fullName evidence="11">Phosphoglycerate mutase-like protein</fullName>
    </recommendedName>
</protein>
<dbReference type="SUPFAM" id="SSF53254">
    <property type="entry name" value="Phosphoglycerate mutase-like"/>
    <property type="match status" value="1"/>
</dbReference>
<dbReference type="EMBL" id="WNWR01000538">
    <property type="protein sequence ID" value="KAE9975090.1"/>
    <property type="molecule type" value="Genomic_DNA"/>
</dbReference>
<dbReference type="GO" id="GO:0043456">
    <property type="term" value="P:regulation of pentose-phosphate shunt"/>
    <property type="evidence" value="ECO:0007669"/>
    <property type="project" value="TreeGrafter"/>
</dbReference>
<evidence type="ECO:0000313" key="7">
    <source>
        <dbReference type="EMBL" id="KAE9980006.1"/>
    </source>
</evidence>
<evidence type="ECO:0000256" key="2">
    <source>
        <dbReference type="PIRSR" id="PIRSR613078-1"/>
    </source>
</evidence>
<keyword evidence="10" id="KW-1185">Reference proteome</keyword>
<organism evidence="5 8">
    <name type="scientific">Venturia inaequalis</name>
    <name type="common">Apple scab fungus</name>
    <dbReference type="NCBI Taxonomy" id="5025"/>
    <lineage>
        <taxon>Eukaryota</taxon>
        <taxon>Fungi</taxon>
        <taxon>Dikarya</taxon>
        <taxon>Ascomycota</taxon>
        <taxon>Pezizomycotina</taxon>
        <taxon>Dothideomycetes</taxon>
        <taxon>Pleosporomycetidae</taxon>
        <taxon>Venturiales</taxon>
        <taxon>Venturiaceae</taxon>
        <taxon>Venturia</taxon>
    </lineage>
</organism>
<comment type="caution">
    <text evidence="5">The sequence shown here is derived from an EMBL/GenBank/DDBJ whole genome shotgun (WGS) entry which is preliminary data.</text>
</comment>
<dbReference type="Pfam" id="PF00300">
    <property type="entry name" value="His_Phos_1"/>
    <property type="match status" value="1"/>
</dbReference>
<dbReference type="InterPro" id="IPR029033">
    <property type="entry name" value="His_PPase_superfam"/>
</dbReference>
<dbReference type="SMART" id="SM00855">
    <property type="entry name" value="PGAM"/>
    <property type="match status" value="1"/>
</dbReference>
<feature type="binding site" evidence="3">
    <location>
        <position position="59"/>
    </location>
    <ligand>
        <name>substrate</name>
    </ligand>
</feature>
<evidence type="ECO:0000256" key="4">
    <source>
        <dbReference type="SAM" id="MobiDB-lite"/>
    </source>
</evidence>
<evidence type="ECO:0000313" key="5">
    <source>
        <dbReference type="EMBL" id="KAE9966479.1"/>
    </source>
</evidence>